<protein>
    <submittedName>
        <fullName evidence="2">Recombinase</fullName>
    </submittedName>
</protein>
<comment type="caution">
    <text evidence="2">The sequence shown here is derived from an EMBL/GenBank/DDBJ whole genome shotgun (WGS) entry which is preliminary data.</text>
</comment>
<reference evidence="2" key="1">
    <citation type="submission" date="2018-08" db="EMBL/GenBank/DDBJ databases">
        <authorList>
            <consortium name="GenomeTrakr network: Whole genome sequencing for foodborne pathogen traceback"/>
        </authorList>
    </citation>
    <scope>NUCLEOTIDE SEQUENCE [LARGE SCALE GENOMIC DNA]</scope>
    <source>
        <strain evidence="2">FLUFL-367</strain>
    </source>
</reference>
<name>A0A7U7QNF0_SALER</name>
<evidence type="ECO:0000256" key="1">
    <source>
        <dbReference type="SAM" id="MobiDB-lite"/>
    </source>
</evidence>
<proteinExistence type="predicted"/>
<organism evidence="2">
    <name type="scientific">Salmonella enterica</name>
    <name type="common">Salmonella choleraesuis</name>
    <dbReference type="NCBI Taxonomy" id="28901"/>
    <lineage>
        <taxon>Bacteria</taxon>
        <taxon>Pseudomonadati</taxon>
        <taxon>Pseudomonadota</taxon>
        <taxon>Gammaproteobacteria</taxon>
        <taxon>Enterobacterales</taxon>
        <taxon>Enterobacteriaceae</taxon>
        <taxon>Salmonella</taxon>
    </lineage>
</organism>
<dbReference type="Proteomes" id="UP000839834">
    <property type="component" value="Unassembled WGS sequence"/>
</dbReference>
<dbReference type="Pfam" id="PF04404">
    <property type="entry name" value="ERF"/>
    <property type="match status" value="1"/>
</dbReference>
<evidence type="ECO:0000313" key="2">
    <source>
        <dbReference type="EMBL" id="EAA8668907.1"/>
    </source>
</evidence>
<dbReference type="EMBL" id="AAACVH010000168">
    <property type="protein sequence ID" value="EAA8668907.1"/>
    <property type="molecule type" value="Genomic_DNA"/>
</dbReference>
<feature type="non-terminal residue" evidence="2">
    <location>
        <position position="198"/>
    </location>
</feature>
<dbReference type="AlphaFoldDB" id="A0A7U7QNF0"/>
<sequence>MAGLIQKLINIQSSLNAPKNQYNSFGKYHYRSCEDIMAALKPLLKQEGVLQYITDEVVLIGNRFYVKSTVTLTDGESSISNAAFAREEETKKGADGSQITGSASSYARKYALNGMYNIDDAKDADTDEHKQQQNAVPAKQAKPAPSSHSPEQVLKAFSEYAATETDKKKLIERYQHDWQLLTGHDDEQTKCVQVMNIR</sequence>
<accession>A0A7U7QNF0</accession>
<feature type="region of interest" description="Disordered" evidence="1">
    <location>
        <begin position="124"/>
        <end position="151"/>
    </location>
</feature>
<dbReference type="InterPro" id="IPR007499">
    <property type="entry name" value="ERF_bacteria_virus"/>
</dbReference>
<gene>
    <name evidence="2" type="ORF">NL99_29385</name>
</gene>